<feature type="signal peptide" evidence="9">
    <location>
        <begin position="1"/>
        <end position="24"/>
    </location>
</feature>
<dbReference type="FunCoup" id="W5MJ41">
    <property type="interactions" value="62"/>
</dbReference>
<evidence type="ECO:0000256" key="5">
    <source>
        <dbReference type="ARBA" id="ARBA00022525"/>
    </source>
</evidence>
<dbReference type="GO" id="GO:0008009">
    <property type="term" value="F:chemokine activity"/>
    <property type="evidence" value="ECO:0007669"/>
    <property type="project" value="InterPro"/>
</dbReference>
<dbReference type="FunFam" id="2.40.50.40:FF:000012">
    <property type="entry name" value="C-C motif chemokine"/>
    <property type="match status" value="1"/>
</dbReference>
<dbReference type="PANTHER" id="PTHR12015">
    <property type="entry name" value="SMALL INDUCIBLE CYTOKINE A"/>
    <property type="match status" value="1"/>
</dbReference>
<dbReference type="AlphaFoldDB" id="W5MJ41"/>
<dbReference type="HOGENOM" id="CLU_141716_3_3_1"/>
<dbReference type="Ensembl" id="ENSLOCT00000008410.1">
    <property type="protein sequence ID" value="ENSLOCP00000008400.1"/>
    <property type="gene ID" value="ENSLOCG00000006945.1"/>
</dbReference>
<reference evidence="12" key="1">
    <citation type="submission" date="2011-12" db="EMBL/GenBank/DDBJ databases">
        <title>The Draft Genome of Lepisosteus oculatus.</title>
        <authorList>
            <consortium name="The Broad Institute Genome Assembly &amp; Analysis Group"/>
            <consortium name="Computational R&amp;D Group"/>
            <consortium name="and Sequencing Platform"/>
            <person name="Di Palma F."/>
            <person name="Alfoldi J."/>
            <person name="Johnson J."/>
            <person name="Berlin A."/>
            <person name="Gnerre S."/>
            <person name="Jaffe D."/>
            <person name="MacCallum I."/>
            <person name="Young S."/>
            <person name="Walker B.J."/>
            <person name="Lander E.S."/>
            <person name="Lindblad-Toh K."/>
        </authorList>
    </citation>
    <scope>NUCLEOTIDE SEQUENCE [LARGE SCALE GENOMIC DNA]</scope>
</reference>
<dbReference type="GeneTree" id="ENSGT01130000278316"/>
<feature type="domain" description="Chemokine interleukin-8-like" evidence="10">
    <location>
        <begin position="31"/>
        <end position="91"/>
    </location>
</feature>
<protein>
    <recommendedName>
        <fullName evidence="9">C-C motif chemokine</fullName>
    </recommendedName>
</protein>
<proteinExistence type="inferred from homology"/>
<dbReference type="InterPro" id="IPR000827">
    <property type="entry name" value="Chemokine_CC_CS"/>
</dbReference>
<keyword evidence="5 9" id="KW-0964">Secreted</keyword>
<dbReference type="Proteomes" id="UP000018468">
    <property type="component" value="Linkage group LG14"/>
</dbReference>
<evidence type="ECO:0000256" key="8">
    <source>
        <dbReference type="ARBA" id="ARBA00023198"/>
    </source>
</evidence>
<reference evidence="11" key="3">
    <citation type="submission" date="2025-09" db="UniProtKB">
        <authorList>
            <consortium name="Ensembl"/>
        </authorList>
    </citation>
    <scope>IDENTIFICATION</scope>
</reference>
<name>W5MJ41_LEPOC</name>
<dbReference type="GO" id="GO:0005615">
    <property type="term" value="C:extracellular space"/>
    <property type="evidence" value="ECO:0007669"/>
    <property type="project" value="UniProtKB-KW"/>
</dbReference>
<dbReference type="Bgee" id="ENSLOCG00000006945">
    <property type="expression patterns" value="Expressed in pharyngeal gill and 12 other cell types or tissues"/>
</dbReference>
<keyword evidence="8" id="KW-0395">Inflammatory response</keyword>
<dbReference type="GO" id="GO:0006955">
    <property type="term" value="P:immune response"/>
    <property type="evidence" value="ECO:0007669"/>
    <property type="project" value="InterPro"/>
</dbReference>
<evidence type="ECO:0000256" key="3">
    <source>
        <dbReference type="ARBA" id="ARBA00022500"/>
    </source>
</evidence>
<evidence type="ECO:0000256" key="4">
    <source>
        <dbReference type="ARBA" id="ARBA00022514"/>
    </source>
</evidence>
<evidence type="ECO:0000313" key="12">
    <source>
        <dbReference type="Proteomes" id="UP000018468"/>
    </source>
</evidence>
<dbReference type="InterPro" id="IPR036048">
    <property type="entry name" value="Interleukin_8-like_sf"/>
</dbReference>
<dbReference type="PROSITE" id="PS00472">
    <property type="entry name" value="SMALL_CYTOKINES_CC"/>
    <property type="match status" value="1"/>
</dbReference>
<comment type="subcellular location">
    <subcellularLocation>
        <location evidence="1 9">Secreted</location>
    </subcellularLocation>
</comment>
<evidence type="ECO:0000256" key="2">
    <source>
        <dbReference type="ARBA" id="ARBA00010868"/>
    </source>
</evidence>
<dbReference type="GO" id="GO:0006954">
    <property type="term" value="P:inflammatory response"/>
    <property type="evidence" value="ECO:0007669"/>
    <property type="project" value="UniProtKB-KW"/>
</dbReference>
<keyword evidence="12" id="KW-1185">Reference proteome</keyword>
<comment type="similarity">
    <text evidence="2 9">Belongs to the intercrine beta (chemokine CC) family.</text>
</comment>
<keyword evidence="3 9" id="KW-0145">Chemotaxis</keyword>
<evidence type="ECO:0000256" key="9">
    <source>
        <dbReference type="RuleBase" id="RU361150"/>
    </source>
</evidence>
<keyword evidence="4 9" id="KW-0202">Cytokine</keyword>
<evidence type="ECO:0000313" key="11">
    <source>
        <dbReference type="Ensembl" id="ENSLOCP00000008400.1"/>
    </source>
</evidence>
<evidence type="ECO:0000259" key="10">
    <source>
        <dbReference type="SMART" id="SM00199"/>
    </source>
</evidence>
<accession>W5MJ41</accession>
<dbReference type="OMA" id="YPHCCRG"/>
<reference evidence="11" key="2">
    <citation type="submission" date="2025-08" db="UniProtKB">
        <authorList>
            <consortium name="Ensembl"/>
        </authorList>
    </citation>
    <scope>IDENTIFICATION</scope>
</reference>
<dbReference type="PANTHER" id="PTHR12015:SF190">
    <property type="entry name" value="C-C MOTIF CHEMOKINE"/>
    <property type="match status" value="1"/>
</dbReference>
<dbReference type="SUPFAM" id="SSF54117">
    <property type="entry name" value="Interleukin 8-like chemokines"/>
    <property type="match status" value="1"/>
</dbReference>
<dbReference type="InterPro" id="IPR039809">
    <property type="entry name" value="Chemokine_b/g/d"/>
</dbReference>
<dbReference type="InParanoid" id="W5MJ41"/>
<feature type="chain" id="PRO_5005150861" description="C-C motif chemokine" evidence="9">
    <location>
        <begin position="25"/>
        <end position="100"/>
    </location>
</feature>
<sequence length="100" mass="11193">NNKMASSNLITVILFGLLTVNLLALHSEAAQGNCCLSYSKKPLPRHLIAGYTIQTVKYRCNIDAIVFHTVKGKSVCANPAEHWVMNRIEWLKEKANQLVQ</sequence>
<organism evidence="11 12">
    <name type="scientific">Lepisosteus oculatus</name>
    <name type="common">Spotted gar</name>
    <dbReference type="NCBI Taxonomy" id="7918"/>
    <lineage>
        <taxon>Eukaryota</taxon>
        <taxon>Metazoa</taxon>
        <taxon>Chordata</taxon>
        <taxon>Craniata</taxon>
        <taxon>Vertebrata</taxon>
        <taxon>Euteleostomi</taxon>
        <taxon>Actinopterygii</taxon>
        <taxon>Neopterygii</taxon>
        <taxon>Holostei</taxon>
        <taxon>Semionotiformes</taxon>
        <taxon>Lepisosteidae</taxon>
        <taxon>Lepisosteus</taxon>
    </lineage>
</organism>
<dbReference type="SMART" id="SM00199">
    <property type="entry name" value="SCY"/>
    <property type="match status" value="1"/>
</dbReference>
<dbReference type="eggNOG" id="ENOG502SBFN">
    <property type="taxonomic scope" value="Eukaryota"/>
</dbReference>
<evidence type="ECO:0000256" key="6">
    <source>
        <dbReference type="ARBA" id="ARBA00022729"/>
    </source>
</evidence>
<keyword evidence="7" id="KW-1015">Disulfide bond</keyword>
<dbReference type="Gene3D" id="2.40.50.40">
    <property type="match status" value="1"/>
</dbReference>
<keyword evidence="6 9" id="KW-0732">Signal</keyword>
<dbReference type="STRING" id="7918.ENSLOCP00000008400"/>
<evidence type="ECO:0000256" key="7">
    <source>
        <dbReference type="ARBA" id="ARBA00023157"/>
    </source>
</evidence>
<dbReference type="Pfam" id="PF00048">
    <property type="entry name" value="IL8"/>
    <property type="match status" value="1"/>
</dbReference>
<dbReference type="InterPro" id="IPR001811">
    <property type="entry name" value="Chemokine_IL8-like_dom"/>
</dbReference>
<evidence type="ECO:0000256" key="1">
    <source>
        <dbReference type="ARBA" id="ARBA00004613"/>
    </source>
</evidence>
<dbReference type="EMBL" id="AHAT01015246">
    <property type="status" value="NOT_ANNOTATED_CDS"/>
    <property type="molecule type" value="Genomic_DNA"/>
</dbReference>